<dbReference type="SUPFAM" id="SSF46946">
    <property type="entry name" value="S13-like H2TH domain"/>
    <property type="match status" value="1"/>
</dbReference>
<keyword evidence="11 15" id="KW-0456">Lyase</keyword>
<dbReference type="PANTHER" id="PTHR22993:SF9">
    <property type="entry name" value="FORMAMIDOPYRIMIDINE-DNA GLYCOSYLASE"/>
    <property type="match status" value="1"/>
</dbReference>
<dbReference type="InterPro" id="IPR035937">
    <property type="entry name" value="FPG_N"/>
</dbReference>
<evidence type="ECO:0000256" key="11">
    <source>
        <dbReference type="ARBA" id="ARBA00023239"/>
    </source>
</evidence>
<dbReference type="GO" id="GO:0140078">
    <property type="term" value="F:class I DNA-(apurinic or apyrimidinic site) endonuclease activity"/>
    <property type="evidence" value="ECO:0007669"/>
    <property type="project" value="UniProtKB-EC"/>
</dbReference>
<keyword evidence="12 15" id="KW-0511">Multifunctional enzyme</keyword>
<evidence type="ECO:0000256" key="1">
    <source>
        <dbReference type="ARBA" id="ARBA00001668"/>
    </source>
</evidence>
<evidence type="ECO:0000256" key="16">
    <source>
        <dbReference type="SAM" id="MobiDB-lite"/>
    </source>
</evidence>
<comment type="similarity">
    <text evidence="2 15">Belongs to the FPG family.</text>
</comment>
<dbReference type="FunFam" id="1.10.8.50:FF:000003">
    <property type="entry name" value="Formamidopyrimidine-DNA glycosylase"/>
    <property type="match status" value="1"/>
</dbReference>
<dbReference type="STRING" id="77635.BISU_2162"/>
<dbReference type="SMART" id="SM00898">
    <property type="entry name" value="Fapy_DNA_glyco"/>
    <property type="match status" value="1"/>
</dbReference>
<keyword evidence="13 15" id="KW-0326">Glycosidase</keyword>
<dbReference type="PROSITE" id="PS01242">
    <property type="entry name" value="ZF_FPG_1"/>
    <property type="match status" value="1"/>
</dbReference>
<keyword evidence="4 15" id="KW-0479">Metal-binding</keyword>
<dbReference type="Pfam" id="PF06827">
    <property type="entry name" value="zf-FPG_IleRS"/>
    <property type="match status" value="1"/>
</dbReference>
<dbReference type="PANTHER" id="PTHR22993">
    <property type="entry name" value="FORMAMIDOPYRIMIDINE-DNA GLYCOSYLASE"/>
    <property type="match status" value="1"/>
</dbReference>
<keyword evidence="8 15" id="KW-0862">Zinc</keyword>
<dbReference type="GO" id="GO:0034039">
    <property type="term" value="F:8-oxo-7,8-dihydroguanine DNA N-glycosylase activity"/>
    <property type="evidence" value="ECO:0007669"/>
    <property type="project" value="TreeGrafter"/>
</dbReference>
<comment type="cofactor">
    <cofactor evidence="15">
        <name>Zn(2+)</name>
        <dbReference type="ChEBI" id="CHEBI:29105"/>
    </cofactor>
    <text evidence="15">Binds 1 zinc ion per subunit.</text>
</comment>
<dbReference type="GO" id="GO:0006284">
    <property type="term" value="P:base-excision repair"/>
    <property type="evidence" value="ECO:0007669"/>
    <property type="project" value="InterPro"/>
</dbReference>
<dbReference type="AlphaFoldDB" id="A0A087DTW1"/>
<keyword evidence="20" id="KW-1185">Reference proteome</keyword>
<evidence type="ECO:0000256" key="6">
    <source>
        <dbReference type="ARBA" id="ARBA00022771"/>
    </source>
</evidence>
<keyword evidence="9 15" id="KW-0238">DNA-binding</keyword>
<evidence type="ECO:0000256" key="2">
    <source>
        <dbReference type="ARBA" id="ARBA00009409"/>
    </source>
</evidence>
<gene>
    <name evidence="15" type="primary">mutM</name>
    <name evidence="15" type="synonym">fpg</name>
    <name evidence="19" type="ORF">BISU_2162</name>
</gene>
<feature type="binding site" evidence="15">
    <location>
        <position position="208"/>
    </location>
    <ligand>
        <name>DNA</name>
        <dbReference type="ChEBI" id="CHEBI:16991"/>
    </ligand>
</feature>
<evidence type="ECO:0000256" key="7">
    <source>
        <dbReference type="ARBA" id="ARBA00022801"/>
    </source>
</evidence>
<comment type="caution">
    <text evidence="15">Lacks conserved residue(s) required for the propagation of feature annotation.</text>
</comment>
<comment type="caution">
    <text evidence="19">The sequence shown here is derived from an EMBL/GenBank/DDBJ whole genome shotgun (WGS) entry which is preliminary data.</text>
</comment>
<dbReference type="EMBL" id="JGZR01000016">
    <property type="protein sequence ID" value="KFI98961.1"/>
    <property type="molecule type" value="Genomic_DNA"/>
</dbReference>
<evidence type="ECO:0000313" key="19">
    <source>
        <dbReference type="EMBL" id="KFI98961.1"/>
    </source>
</evidence>
<evidence type="ECO:0000256" key="15">
    <source>
        <dbReference type="HAMAP-Rule" id="MF_00103"/>
    </source>
</evidence>
<reference evidence="19 20" key="1">
    <citation type="submission" date="2014-03" db="EMBL/GenBank/DDBJ databases">
        <title>Genomics of Bifidobacteria.</title>
        <authorList>
            <person name="Ventura M."/>
            <person name="Milani C."/>
            <person name="Lugli G.A."/>
        </authorList>
    </citation>
    <scope>NUCLEOTIDE SEQUENCE [LARGE SCALE GENOMIC DNA]</scope>
    <source>
        <strain evidence="19 20">LMG 11597</strain>
    </source>
</reference>
<dbReference type="PROSITE" id="PS51068">
    <property type="entry name" value="FPG_CAT"/>
    <property type="match status" value="1"/>
</dbReference>
<feature type="domain" description="Formamidopyrimidine-DNA glycosylase catalytic" evidence="18">
    <location>
        <begin position="2"/>
        <end position="211"/>
    </location>
</feature>
<evidence type="ECO:0000256" key="3">
    <source>
        <dbReference type="ARBA" id="ARBA00011245"/>
    </source>
</evidence>
<protein>
    <recommendedName>
        <fullName evidence="15">Formamidopyrimidine-DNA glycosylase</fullName>
        <shortName evidence="15">Fapy-DNA glycosylase</shortName>
        <ecNumber evidence="15">3.2.2.23</ecNumber>
    </recommendedName>
    <alternativeName>
        <fullName evidence="15">DNA-(apurinic or apyrimidinic site) lyase MutM</fullName>
        <shortName evidence="15">AP lyase MutM</shortName>
        <ecNumber evidence="15">4.2.99.18</ecNumber>
    </alternativeName>
</protein>
<feature type="active site" description="Proton donor" evidence="15">
    <location>
        <position position="3"/>
    </location>
</feature>
<dbReference type="GO" id="GO:0006979">
    <property type="term" value="P:response to oxidative stress"/>
    <property type="evidence" value="ECO:0007669"/>
    <property type="project" value="UniProtKB-ARBA"/>
</dbReference>
<evidence type="ECO:0000313" key="20">
    <source>
        <dbReference type="Proteomes" id="UP000029055"/>
    </source>
</evidence>
<sequence length="377" mass="41184">MPELPEVETVRRGLASHITGAVCTGVDVIDERILRRHGAPAAPHPSGSEFASSLEGRRIVAVQRRGKFLWMPLVELGYGVQTARPLNVQTAWPPQSQPPSEALTAHLGMSGQLLLRESGAVQEAVSSVASGNLLRGPMLPMSSVDPQQGPAVYAQSRDVQQGNTRSAEFGDDRRSRMAQALAGPHVRARLALIREDERPVELSFVDQRIFGRLAVEPLADDGRGRLVPSSVAAIAPDPLEPAFDEDAVIARMRASRASAKSLLLDQRLVSGVGNIYADEALWRSHIYWARAGHDIAARTLHRLLASVREVFAESLAQGGTSFDSLYVNVNGESGYFSRSLNVYGRAGKPCTRCGTPIRRERFGSRSSYYCPRCQRRR</sequence>
<dbReference type="GO" id="GO:0003684">
    <property type="term" value="F:damaged DNA binding"/>
    <property type="evidence" value="ECO:0007669"/>
    <property type="project" value="InterPro"/>
</dbReference>
<dbReference type="SUPFAM" id="SSF81624">
    <property type="entry name" value="N-terminal domain of MutM-like DNA repair proteins"/>
    <property type="match status" value="1"/>
</dbReference>
<feature type="domain" description="FPG-type" evidence="17">
    <location>
        <begin position="341"/>
        <end position="375"/>
    </location>
</feature>
<keyword evidence="7 15" id="KW-0378">Hydrolase</keyword>
<feature type="active site" description="Proton donor; for delta-elimination activity" evidence="15">
    <location>
        <position position="365"/>
    </location>
</feature>
<dbReference type="NCBIfam" id="NF002211">
    <property type="entry name" value="PRK01103.1"/>
    <property type="match status" value="1"/>
</dbReference>
<dbReference type="Pfam" id="PF01149">
    <property type="entry name" value="Fapy_DNA_glyco"/>
    <property type="match status" value="1"/>
</dbReference>
<dbReference type="OrthoDB" id="9800855at2"/>
<evidence type="ECO:0000256" key="8">
    <source>
        <dbReference type="ARBA" id="ARBA00022833"/>
    </source>
</evidence>
<dbReference type="HAMAP" id="MF_00103">
    <property type="entry name" value="Fapy_DNA_glycosyl"/>
    <property type="match status" value="1"/>
</dbReference>
<name>A0A087DTW1_9BIFI</name>
<comment type="subunit">
    <text evidence="3 15">Monomer.</text>
</comment>
<organism evidence="19 20">
    <name type="scientific">Bifidobacterium subtile</name>
    <dbReference type="NCBI Taxonomy" id="77635"/>
    <lineage>
        <taxon>Bacteria</taxon>
        <taxon>Bacillati</taxon>
        <taxon>Actinomycetota</taxon>
        <taxon>Actinomycetes</taxon>
        <taxon>Bifidobacteriales</taxon>
        <taxon>Bifidobacteriaceae</taxon>
        <taxon>Bifidobacterium</taxon>
    </lineage>
</organism>
<dbReference type="CDD" id="cd08966">
    <property type="entry name" value="EcFpg-like_N"/>
    <property type="match status" value="1"/>
</dbReference>
<dbReference type="eggNOG" id="COG0266">
    <property type="taxonomic scope" value="Bacteria"/>
</dbReference>
<dbReference type="GO" id="GO:0003690">
    <property type="term" value="F:double-stranded DNA binding"/>
    <property type="evidence" value="ECO:0007669"/>
    <property type="project" value="UniProtKB-ARBA"/>
</dbReference>
<evidence type="ECO:0000259" key="17">
    <source>
        <dbReference type="PROSITE" id="PS51066"/>
    </source>
</evidence>
<comment type="function">
    <text evidence="15">Involved in base excision repair of DNA damaged by oxidation or by mutagenic agents. Acts as DNA glycosylase that recognizes and removes damaged bases. Has a preference for oxidized purines, such as 7,8-dihydro-8-oxoguanine (8-oxoG). Has AP (apurinic/apyrimidinic) lyase activity and introduces nicks in the DNA strand. Cleaves the DNA backbone by beta-delta elimination to generate a single-strand break at the site of the removed base with both 3'- and 5'-phosphates.</text>
</comment>
<feature type="active site" description="Proton donor; for beta-elimination activity" evidence="15">
    <location>
        <position position="67"/>
    </location>
</feature>
<dbReference type="RefSeq" id="WP_024463569.1">
    <property type="nucleotide sequence ID" value="NZ_CP062939.1"/>
</dbReference>
<feature type="active site" description="Schiff-base intermediate with DNA" evidence="15">
    <location>
        <position position="2"/>
    </location>
</feature>
<accession>A0A087DTW1</accession>
<dbReference type="InterPro" id="IPR010663">
    <property type="entry name" value="Znf_FPG/IleRS"/>
</dbReference>
<dbReference type="InterPro" id="IPR010979">
    <property type="entry name" value="Ribosomal_uS13-like_H2TH"/>
</dbReference>
<dbReference type="InterPro" id="IPR015887">
    <property type="entry name" value="DNA_glyclase_Znf_dom_DNA_BS"/>
</dbReference>
<dbReference type="SMART" id="SM01232">
    <property type="entry name" value="H2TH"/>
    <property type="match status" value="1"/>
</dbReference>
<keyword evidence="10 15" id="KW-0234">DNA repair</keyword>
<comment type="catalytic activity">
    <reaction evidence="1 15">
        <text>Hydrolysis of DNA containing ring-opened 7-methylguanine residues, releasing 2,6-diamino-4-hydroxy-5-(N-methyl)formamidopyrimidine.</text>
        <dbReference type="EC" id="3.2.2.23"/>
    </reaction>
</comment>
<dbReference type="GO" id="GO:0008270">
    <property type="term" value="F:zinc ion binding"/>
    <property type="evidence" value="ECO:0007669"/>
    <property type="project" value="UniProtKB-UniRule"/>
</dbReference>
<evidence type="ECO:0000256" key="5">
    <source>
        <dbReference type="ARBA" id="ARBA00022763"/>
    </source>
</evidence>
<dbReference type="SUPFAM" id="SSF57716">
    <property type="entry name" value="Glucocorticoid receptor-like (DNA-binding domain)"/>
    <property type="match status" value="1"/>
</dbReference>
<evidence type="ECO:0000256" key="10">
    <source>
        <dbReference type="ARBA" id="ARBA00023204"/>
    </source>
</evidence>
<dbReference type="InterPro" id="IPR000214">
    <property type="entry name" value="Znf_DNA_glyclase/AP_lyase"/>
</dbReference>
<dbReference type="EC" id="4.2.99.18" evidence="15"/>
<feature type="binding site" evidence="15">
    <location>
        <position position="185"/>
    </location>
    <ligand>
        <name>DNA</name>
        <dbReference type="ChEBI" id="CHEBI:16991"/>
    </ligand>
</feature>
<keyword evidence="6 15" id="KW-0863">Zinc-finger</keyword>
<dbReference type="PROSITE" id="PS51066">
    <property type="entry name" value="ZF_FPG_2"/>
    <property type="match status" value="1"/>
</dbReference>
<evidence type="ECO:0000256" key="4">
    <source>
        <dbReference type="ARBA" id="ARBA00022723"/>
    </source>
</evidence>
<evidence type="ECO:0000256" key="13">
    <source>
        <dbReference type="ARBA" id="ARBA00023295"/>
    </source>
</evidence>
<dbReference type="Gene3D" id="1.10.8.50">
    <property type="match status" value="1"/>
</dbReference>
<proteinExistence type="inferred from homology"/>
<feature type="compositionally biased region" description="Polar residues" evidence="16">
    <location>
        <begin position="157"/>
        <end position="166"/>
    </location>
</feature>
<dbReference type="Gene3D" id="3.20.190.10">
    <property type="entry name" value="MutM-like, N-terminal"/>
    <property type="match status" value="1"/>
</dbReference>
<dbReference type="InterPro" id="IPR015886">
    <property type="entry name" value="H2TH_FPG"/>
</dbReference>
<evidence type="ECO:0000256" key="12">
    <source>
        <dbReference type="ARBA" id="ARBA00023268"/>
    </source>
</evidence>
<evidence type="ECO:0000256" key="9">
    <source>
        <dbReference type="ARBA" id="ARBA00023125"/>
    </source>
</evidence>
<dbReference type="InterPro" id="IPR012319">
    <property type="entry name" value="FPG_cat"/>
</dbReference>
<comment type="catalytic activity">
    <reaction evidence="14 15">
        <text>2'-deoxyribonucleotide-(2'-deoxyribose 5'-phosphate)-2'-deoxyribonucleotide-DNA = a 3'-end 2'-deoxyribonucleotide-(2,3-dehydro-2,3-deoxyribose 5'-phosphate)-DNA + a 5'-end 5'-phospho-2'-deoxyribonucleoside-DNA + H(+)</text>
        <dbReference type="Rhea" id="RHEA:66592"/>
        <dbReference type="Rhea" id="RHEA-COMP:13180"/>
        <dbReference type="Rhea" id="RHEA-COMP:16897"/>
        <dbReference type="Rhea" id="RHEA-COMP:17067"/>
        <dbReference type="ChEBI" id="CHEBI:15378"/>
        <dbReference type="ChEBI" id="CHEBI:136412"/>
        <dbReference type="ChEBI" id="CHEBI:157695"/>
        <dbReference type="ChEBI" id="CHEBI:167181"/>
        <dbReference type="EC" id="4.2.99.18"/>
    </reaction>
</comment>
<feature type="region of interest" description="Disordered" evidence="16">
    <location>
        <begin position="154"/>
        <end position="174"/>
    </location>
</feature>
<dbReference type="InterPro" id="IPR020629">
    <property type="entry name" value="FPG_Glyclase"/>
</dbReference>
<dbReference type="Pfam" id="PF06831">
    <property type="entry name" value="H2TH"/>
    <property type="match status" value="1"/>
</dbReference>
<dbReference type="Proteomes" id="UP000029055">
    <property type="component" value="Unassembled WGS sequence"/>
</dbReference>
<dbReference type="EC" id="3.2.2.23" evidence="15"/>
<keyword evidence="5 15" id="KW-0227">DNA damage</keyword>
<evidence type="ECO:0000259" key="18">
    <source>
        <dbReference type="PROSITE" id="PS51068"/>
    </source>
</evidence>
<evidence type="ECO:0000256" key="14">
    <source>
        <dbReference type="ARBA" id="ARBA00044632"/>
    </source>
</evidence>